<dbReference type="PANTHER" id="PTHR10963:SF24">
    <property type="entry name" value="GLYCOSIDASE C21B10.07-RELATED"/>
    <property type="match status" value="1"/>
</dbReference>
<reference evidence="2 3" key="2">
    <citation type="submission" date="2015-05" db="EMBL/GenBank/DDBJ databases">
        <authorList>
            <person name="Morales-Cruz A."/>
            <person name="Amrine K.C."/>
            <person name="Cantu D."/>
        </authorList>
    </citation>
    <scope>NUCLEOTIDE SEQUENCE [LARGE SCALE GENOMIC DNA]</scope>
    <source>
        <strain evidence="2">UCRPC4</strain>
    </source>
</reference>
<evidence type="ECO:0000313" key="3">
    <source>
        <dbReference type="Proteomes" id="UP000053317"/>
    </source>
</evidence>
<dbReference type="AlphaFoldDB" id="A0A0G2GAU1"/>
<dbReference type="PANTHER" id="PTHR10963">
    <property type="entry name" value="GLYCOSYL HYDROLASE-RELATED"/>
    <property type="match status" value="1"/>
</dbReference>
<evidence type="ECO:0000313" key="2">
    <source>
        <dbReference type="EMBL" id="KKY20758.1"/>
    </source>
</evidence>
<feature type="domain" description="GH16" evidence="1">
    <location>
        <begin position="1"/>
        <end position="172"/>
    </location>
</feature>
<gene>
    <name evidence="2" type="ORF">UCRPC4_g04125</name>
</gene>
<dbReference type="GO" id="GO:0009251">
    <property type="term" value="P:glucan catabolic process"/>
    <property type="evidence" value="ECO:0007669"/>
    <property type="project" value="TreeGrafter"/>
</dbReference>
<dbReference type="EMBL" id="LCWF01000094">
    <property type="protein sequence ID" value="KKY20758.1"/>
    <property type="molecule type" value="Genomic_DNA"/>
</dbReference>
<dbReference type="InterPro" id="IPR050546">
    <property type="entry name" value="Glycosyl_Hydrlase_16"/>
</dbReference>
<dbReference type="InterPro" id="IPR000757">
    <property type="entry name" value="Beta-glucanase-like"/>
</dbReference>
<dbReference type="GO" id="GO:0004553">
    <property type="term" value="F:hydrolase activity, hydrolyzing O-glycosyl compounds"/>
    <property type="evidence" value="ECO:0007669"/>
    <property type="project" value="InterPro"/>
</dbReference>
<comment type="caution">
    <text evidence="2">The sequence shown here is derived from an EMBL/GenBank/DDBJ whole genome shotgun (WGS) entry which is preliminary data.</text>
</comment>
<name>A0A0G2GAU1_PHACM</name>
<dbReference type="Pfam" id="PF26113">
    <property type="entry name" value="GH16_XgeA"/>
    <property type="match status" value="1"/>
</dbReference>
<dbReference type="SUPFAM" id="SSF49899">
    <property type="entry name" value="Concanavalin A-like lectins/glucanases"/>
    <property type="match status" value="1"/>
</dbReference>
<keyword evidence="3" id="KW-1185">Reference proteome</keyword>
<dbReference type="OrthoDB" id="192832at2759"/>
<dbReference type="Gene3D" id="2.60.120.200">
    <property type="match status" value="1"/>
</dbReference>
<evidence type="ECO:0000259" key="1">
    <source>
        <dbReference type="PROSITE" id="PS51762"/>
    </source>
</evidence>
<proteinExistence type="predicted"/>
<dbReference type="Proteomes" id="UP000053317">
    <property type="component" value="Unassembled WGS sequence"/>
</dbReference>
<dbReference type="InterPro" id="IPR013320">
    <property type="entry name" value="ConA-like_dom_sf"/>
</dbReference>
<dbReference type="PROSITE" id="PS51762">
    <property type="entry name" value="GH16_2"/>
    <property type="match status" value="1"/>
</dbReference>
<reference evidence="2 3" key="1">
    <citation type="submission" date="2015-05" db="EMBL/GenBank/DDBJ databases">
        <title>Distinctive expansion of gene families associated with plant cell wall degradation and secondary metabolism in the genomes of grapevine trunk pathogens.</title>
        <authorList>
            <person name="Lawrence D.P."/>
            <person name="Travadon R."/>
            <person name="Rolshausen P.E."/>
            <person name="Baumgartner K."/>
        </authorList>
    </citation>
    <scope>NUCLEOTIDE SEQUENCE [LARGE SCALE GENOMIC DNA]</scope>
    <source>
        <strain evidence="2">UCRPC4</strain>
    </source>
</reference>
<sequence length="253" mass="26708">MPGSVCGTWPAFWMFGPDWPDNGEIDIIEGVNTNTVNAMTLHTSDGCTIGDGSFTGVLETENCYIYAADQSSNAGCSIEDTRTTSYGDGFNSNGGGVFATQITSDYIAIWFWPAASVPSDVSNGSPSPTGWGTPVALFEGDCDISEHFSDLNIVFDITFCGDWAGAVWSSQCSSYGSSCETYVQNYPGAFAPSYWLINSLDVYEDSSDGTEQSILKSAVFANTTAHVNTSMPPLGTSVPLAVGGGSKGKQTKI</sequence>
<organism evidence="2 3">
    <name type="scientific">Phaeomoniella chlamydospora</name>
    <name type="common">Phaeoacremonium chlamydosporum</name>
    <dbReference type="NCBI Taxonomy" id="158046"/>
    <lineage>
        <taxon>Eukaryota</taxon>
        <taxon>Fungi</taxon>
        <taxon>Dikarya</taxon>
        <taxon>Ascomycota</taxon>
        <taxon>Pezizomycotina</taxon>
        <taxon>Eurotiomycetes</taxon>
        <taxon>Chaetothyriomycetidae</taxon>
        <taxon>Phaeomoniellales</taxon>
        <taxon>Phaeomoniellaceae</taxon>
        <taxon>Phaeomoniella</taxon>
    </lineage>
</organism>
<accession>A0A0G2GAU1</accession>
<protein>
    <recommendedName>
        <fullName evidence="1">GH16 domain-containing protein</fullName>
    </recommendedName>
</protein>